<feature type="transmembrane region" description="Helical" evidence="1">
    <location>
        <begin position="26"/>
        <end position="47"/>
    </location>
</feature>
<feature type="transmembrane region" description="Helical" evidence="1">
    <location>
        <begin position="68"/>
        <end position="90"/>
    </location>
</feature>
<keyword evidence="1" id="KW-0472">Membrane</keyword>
<name>A0A8H3TMH7_9TREE</name>
<gene>
    <name evidence="2" type="ORF">NliqN6_0212</name>
</gene>
<keyword evidence="1" id="KW-0812">Transmembrane</keyword>
<feature type="transmembrane region" description="Helical" evidence="1">
    <location>
        <begin position="151"/>
        <end position="175"/>
    </location>
</feature>
<sequence>MNELMITQAQHLQQSLFDDLLPLLNIHPAAFLSVFFFALYLASLTCESLSRQLENRWLLRNVFRSSDILCFLWMLLESSRYASAIVFVSFRAYGYPWTIPAFMFHPAILALIYIPHLTSLFRLFAFAYPNTTVRWGRHRYGKMAINILQRYYTVELIWMKYIAPIYAGMAIYFTWVDHGRPNVWQLPQFFQLFDYRFIPSLGDL</sequence>
<dbReference type="Proteomes" id="UP000620104">
    <property type="component" value="Unassembled WGS sequence"/>
</dbReference>
<keyword evidence="3" id="KW-1185">Reference proteome</keyword>
<reference evidence="2" key="1">
    <citation type="submission" date="2020-07" db="EMBL/GenBank/DDBJ databases">
        <title>Draft Genome Sequence of a Deep-Sea Yeast, Naganishia (Cryptococcus) liquefaciens strain N6.</title>
        <authorList>
            <person name="Han Y.W."/>
            <person name="Kajitani R."/>
            <person name="Morimoto H."/>
            <person name="Parhat M."/>
            <person name="Tsubouchi H."/>
            <person name="Bakenova O."/>
            <person name="Ogata M."/>
            <person name="Argunhan B."/>
            <person name="Aoki R."/>
            <person name="Kajiwara S."/>
            <person name="Itoh T."/>
            <person name="Iwasaki H."/>
        </authorList>
    </citation>
    <scope>NUCLEOTIDE SEQUENCE</scope>
    <source>
        <strain evidence="2">N6</strain>
    </source>
</reference>
<feature type="transmembrane region" description="Helical" evidence="1">
    <location>
        <begin position="102"/>
        <end position="130"/>
    </location>
</feature>
<accession>A0A8H3TMH7</accession>
<proteinExistence type="predicted"/>
<dbReference type="AlphaFoldDB" id="A0A8H3TMH7"/>
<keyword evidence="1" id="KW-1133">Transmembrane helix</keyword>
<evidence type="ECO:0000313" key="3">
    <source>
        <dbReference type="Proteomes" id="UP000620104"/>
    </source>
</evidence>
<evidence type="ECO:0000313" key="2">
    <source>
        <dbReference type="EMBL" id="GHJ83810.1"/>
    </source>
</evidence>
<protein>
    <submittedName>
        <fullName evidence="2">Uncharacterized protein</fullName>
    </submittedName>
</protein>
<dbReference type="OrthoDB" id="10340509at2759"/>
<comment type="caution">
    <text evidence="2">The sequence shown here is derived from an EMBL/GenBank/DDBJ whole genome shotgun (WGS) entry which is preliminary data.</text>
</comment>
<dbReference type="EMBL" id="BLZA01000005">
    <property type="protein sequence ID" value="GHJ83810.1"/>
    <property type="molecule type" value="Genomic_DNA"/>
</dbReference>
<organism evidence="2 3">
    <name type="scientific">Naganishia liquefaciens</name>
    <dbReference type="NCBI Taxonomy" id="104408"/>
    <lineage>
        <taxon>Eukaryota</taxon>
        <taxon>Fungi</taxon>
        <taxon>Dikarya</taxon>
        <taxon>Basidiomycota</taxon>
        <taxon>Agaricomycotina</taxon>
        <taxon>Tremellomycetes</taxon>
        <taxon>Filobasidiales</taxon>
        <taxon>Filobasidiaceae</taxon>
        <taxon>Naganishia</taxon>
    </lineage>
</organism>
<evidence type="ECO:0000256" key="1">
    <source>
        <dbReference type="SAM" id="Phobius"/>
    </source>
</evidence>